<feature type="region of interest" description="Disordered" evidence="2">
    <location>
        <begin position="34"/>
        <end position="56"/>
    </location>
</feature>
<evidence type="ECO:0000256" key="2">
    <source>
        <dbReference type="SAM" id="MobiDB-lite"/>
    </source>
</evidence>
<dbReference type="EMBL" id="KQ994668">
    <property type="protein sequence ID" value="KZV47771.1"/>
    <property type="molecule type" value="Genomic_DNA"/>
</dbReference>
<feature type="compositionally biased region" description="Basic residues" evidence="2">
    <location>
        <begin position="44"/>
        <end position="56"/>
    </location>
</feature>
<keyword evidence="4" id="KW-1185">Reference proteome</keyword>
<feature type="region of interest" description="Disordered" evidence="2">
    <location>
        <begin position="261"/>
        <end position="324"/>
    </location>
</feature>
<reference evidence="3 4" key="1">
    <citation type="journal article" date="2015" name="Proc. Natl. Acad. Sci. U.S.A.">
        <title>The resurrection genome of Boea hygrometrica: A blueprint for survival of dehydration.</title>
        <authorList>
            <person name="Xiao L."/>
            <person name="Yang G."/>
            <person name="Zhang L."/>
            <person name="Yang X."/>
            <person name="Zhao S."/>
            <person name="Ji Z."/>
            <person name="Zhou Q."/>
            <person name="Hu M."/>
            <person name="Wang Y."/>
            <person name="Chen M."/>
            <person name="Xu Y."/>
            <person name="Jin H."/>
            <person name="Xiao X."/>
            <person name="Hu G."/>
            <person name="Bao F."/>
            <person name="Hu Y."/>
            <person name="Wan P."/>
            <person name="Li L."/>
            <person name="Deng X."/>
            <person name="Kuang T."/>
            <person name="Xiang C."/>
            <person name="Zhu J.K."/>
            <person name="Oliver M.J."/>
            <person name="He Y."/>
        </authorList>
    </citation>
    <scope>NUCLEOTIDE SEQUENCE [LARGE SCALE GENOMIC DNA]</scope>
    <source>
        <strain evidence="4">cv. XS01</strain>
    </source>
</reference>
<keyword evidence="1" id="KW-0175">Coiled coil</keyword>
<sequence>MTGDGIPSSACTRRPDEIGADGFSSSRLAGNNFPASGCGGGGERRRRRGVRVKKRGGRGYDARVRVNCVVLSRVWSRGRFLGVLVAAGCGIGFVQRVKSNILWETFQSRKKGRPITRKRRRKGLSKSKNGEIHGGLREQECVGCSDSEASSSETSSSRESEDEVHCLIADDIEEVFVFSSPEFTHEDLVNALNEMVLDNKKLSQSLEEVKCERESCATSVELVSSINMQAALSKLETENEKLRSRSKEILCENQRLAGINVATKPSGDRTGLGHNSDEGSTAETSSTSRLERTKFKTMNFVKSSSEHPEEAHSDELRKTAEPTI</sequence>
<dbReference type="AlphaFoldDB" id="A0A2Z7CL07"/>
<feature type="compositionally biased region" description="Low complexity" evidence="2">
    <location>
        <begin position="145"/>
        <end position="155"/>
    </location>
</feature>
<accession>A0A2Z7CL07</accession>
<feature type="compositionally biased region" description="Polar residues" evidence="2">
    <location>
        <begin position="278"/>
        <end position="288"/>
    </location>
</feature>
<feature type="coiled-coil region" evidence="1">
    <location>
        <begin position="192"/>
        <end position="252"/>
    </location>
</feature>
<organism evidence="3 4">
    <name type="scientific">Dorcoceras hygrometricum</name>
    <dbReference type="NCBI Taxonomy" id="472368"/>
    <lineage>
        <taxon>Eukaryota</taxon>
        <taxon>Viridiplantae</taxon>
        <taxon>Streptophyta</taxon>
        <taxon>Embryophyta</taxon>
        <taxon>Tracheophyta</taxon>
        <taxon>Spermatophyta</taxon>
        <taxon>Magnoliopsida</taxon>
        <taxon>eudicotyledons</taxon>
        <taxon>Gunneridae</taxon>
        <taxon>Pentapetalae</taxon>
        <taxon>asterids</taxon>
        <taxon>lamiids</taxon>
        <taxon>Lamiales</taxon>
        <taxon>Gesneriaceae</taxon>
        <taxon>Didymocarpoideae</taxon>
        <taxon>Trichosporeae</taxon>
        <taxon>Loxocarpinae</taxon>
        <taxon>Dorcoceras</taxon>
    </lineage>
</organism>
<evidence type="ECO:0000256" key="1">
    <source>
        <dbReference type="SAM" id="Coils"/>
    </source>
</evidence>
<evidence type="ECO:0000313" key="3">
    <source>
        <dbReference type="EMBL" id="KZV47771.1"/>
    </source>
</evidence>
<name>A0A2Z7CL07_9LAMI</name>
<evidence type="ECO:0000313" key="4">
    <source>
        <dbReference type="Proteomes" id="UP000250235"/>
    </source>
</evidence>
<dbReference type="Proteomes" id="UP000250235">
    <property type="component" value="Unassembled WGS sequence"/>
</dbReference>
<feature type="region of interest" description="Disordered" evidence="2">
    <location>
        <begin position="142"/>
        <end position="162"/>
    </location>
</feature>
<feature type="compositionally biased region" description="Basic and acidic residues" evidence="2">
    <location>
        <begin position="304"/>
        <end position="324"/>
    </location>
</feature>
<proteinExistence type="predicted"/>
<gene>
    <name evidence="3" type="ORF">F511_41720</name>
</gene>
<protein>
    <submittedName>
        <fullName evidence="3">Uncharacterized protein</fullName>
    </submittedName>
</protein>